<proteinExistence type="predicted"/>
<name>A0ABX2F152_9PSEU</name>
<evidence type="ECO:0000313" key="2">
    <source>
        <dbReference type="Proteomes" id="UP000763557"/>
    </source>
</evidence>
<gene>
    <name evidence="1" type="ORF">GC106_22590</name>
</gene>
<comment type="caution">
    <text evidence="1">The sequence shown here is derived from an EMBL/GenBank/DDBJ whole genome shotgun (WGS) entry which is preliminary data.</text>
</comment>
<dbReference type="CDD" id="cd05403">
    <property type="entry name" value="NT_KNTase_like"/>
    <property type="match status" value="1"/>
</dbReference>
<protein>
    <submittedName>
        <fullName evidence="1">DNA polymerase</fullName>
    </submittedName>
</protein>
<dbReference type="EMBL" id="JAAATY010000005">
    <property type="protein sequence ID" value="NRN65049.1"/>
    <property type="molecule type" value="Genomic_DNA"/>
</dbReference>
<dbReference type="InterPro" id="IPR043519">
    <property type="entry name" value="NT_sf"/>
</dbReference>
<dbReference type="RefSeq" id="WP_173128311.1">
    <property type="nucleotide sequence ID" value="NZ_CBCSGW010000104.1"/>
</dbReference>
<accession>A0ABX2F152</accession>
<organism evidence="1 2">
    <name type="scientific">Kibdelosporangium persicum</name>
    <dbReference type="NCBI Taxonomy" id="2698649"/>
    <lineage>
        <taxon>Bacteria</taxon>
        <taxon>Bacillati</taxon>
        <taxon>Actinomycetota</taxon>
        <taxon>Actinomycetes</taxon>
        <taxon>Pseudonocardiales</taxon>
        <taxon>Pseudonocardiaceae</taxon>
        <taxon>Kibdelosporangium</taxon>
    </lineage>
</organism>
<evidence type="ECO:0000313" key="1">
    <source>
        <dbReference type="EMBL" id="NRN65049.1"/>
    </source>
</evidence>
<sequence length="277" mass="30204">MTTTNPATDPVTAARAVATECARAYQDVFAERLAAAYLLGSLAYGGYAPAVSDIDLAVVLTDARDGDSGTFASVGESLRGRSDLHRKLSTFWASLPALRDGRDDGRFPALDRLELADHGVLLLGDDVARQVARPAAEELSLESARFAVTVLATDEVVAEFREPRRLLADPVWFTKAVLFPVRFLYTSVRTAGRAATNDEAVAWYLDRPDPVAGSLVRLAARVRAGHPVHPEQMKPQLAGGLVPLYRHYIDEQTPRLLRAGAPADLVTAFARWRRRLT</sequence>
<reference evidence="1 2" key="1">
    <citation type="submission" date="2020-01" db="EMBL/GenBank/DDBJ databases">
        <title>Kibdelosporangium persica a novel Actinomycetes from a hot desert in Iran.</title>
        <authorList>
            <person name="Safaei N."/>
            <person name="Zaburannyi N."/>
            <person name="Mueller R."/>
            <person name="Wink J."/>
        </authorList>
    </citation>
    <scope>NUCLEOTIDE SEQUENCE [LARGE SCALE GENOMIC DNA]</scope>
    <source>
        <strain evidence="1 2">4NS15</strain>
    </source>
</reference>
<dbReference type="SUPFAM" id="SSF81301">
    <property type="entry name" value="Nucleotidyltransferase"/>
    <property type="match status" value="1"/>
</dbReference>
<keyword evidence="2" id="KW-1185">Reference proteome</keyword>
<dbReference type="Proteomes" id="UP000763557">
    <property type="component" value="Unassembled WGS sequence"/>
</dbReference>